<keyword evidence="2" id="KW-1133">Transmembrane helix</keyword>
<evidence type="ECO:0000313" key="4">
    <source>
        <dbReference type="Proteomes" id="UP000235371"/>
    </source>
</evidence>
<proteinExistence type="predicted"/>
<keyword evidence="4" id="KW-1185">Reference proteome</keyword>
<evidence type="ECO:0000313" key="3">
    <source>
        <dbReference type="EMBL" id="PMD58058.1"/>
    </source>
</evidence>
<feature type="transmembrane region" description="Helical" evidence="2">
    <location>
        <begin position="6"/>
        <end position="30"/>
    </location>
</feature>
<evidence type="ECO:0000256" key="2">
    <source>
        <dbReference type="SAM" id="Phobius"/>
    </source>
</evidence>
<dbReference type="InParanoid" id="A0A2J6T4W5"/>
<keyword evidence="2" id="KW-0812">Transmembrane</keyword>
<dbReference type="RefSeq" id="XP_024734962.1">
    <property type="nucleotide sequence ID" value="XM_024871093.1"/>
</dbReference>
<name>A0A2J6T4W5_9HELO</name>
<feature type="transmembrane region" description="Helical" evidence="2">
    <location>
        <begin position="50"/>
        <end position="68"/>
    </location>
</feature>
<dbReference type="AlphaFoldDB" id="A0A2J6T4W5"/>
<protein>
    <submittedName>
        <fullName evidence="3">Uncharacterized protein</fullName>
    </submittedName>
</protein>
<keyword evidence="2" id="KW-0472">Membrane</keyword>
<evidence type="ECO:0000256" key="1">
    <source>
        <dbReference type="SAM" id="MobiDB-lite"/>
    </source>
</evidence>
<dbReference type="GeneID" id="36579175"/>
<dbReference type="OrthoDB" id="3945378at2759"/>
<feature type="compositionally biased region" description="Polar residues" evidence="1">
    <location>
        <begin position="140"/>
        <end position="152"/>
    </location>
</feature>
<dbReference type="EMBL" id="KZ613837">
    <property type="protein sequence ID" value="PMD58058.1"/>
    <property type="molecule type" value="Genomic_DNA"/>
</dbReference>
<sequence length="534" mass="59625">MATCSEIILFVFNWVFYGIMAASIAALVAFHQDLHSHGSKPKKRHTVRAILRYAPVVLGGIPWIMVNGDYEVGLKRPRSWLLILVLNAILVLSLATLGSATLGGISDLFNSVINLFRICGTSQKKTAKAPPPTLVHQEPRNQSSPSVGGNHASYRQTMQTATGNNAETQAFKAETYEDETEADVPKAPSLQETDLQVAMAVPLPDSETESVAEVRPKLTSTEPLELQTSRSALSAPSAPSKWSKFFSWKKFKKFIKNIWEWLGHLDFSNHKSLYILTVLNLISLVWSVLAIELMIRWNNITEVYTIQSVGQLIPFVIGIVGFLKLVRDVSVERTALWIYSVIMESLLDFDRSVEADSDHPVDLETLNAQKVRGGSQKTRNSPVGLGSFIFSTLRGPRSIEDKALAGESSPILLTSIGDQIITVLQKEADRSEESIRRTNARLALSIMLKAKDTNIDSQEGLRKAQKESLEELHNIDINPHELAVAWLKEYMKAYEKYVLKRREKWKQEKARRRLGTGKGLGTREAGYGKRERSG</sequence>
<feature type="region of interest" description="Disordered" evidence="1">
    <location>
        <begin position="125"/>
        <end position="152"/>
    </location>
</feature>
<gene>
    <name evidence="3" type="ORF">K444DRAFT_21192</name>
</gene>
<dbReference type="Proteomes" id="UP000235371">
    <property type="component" value="Unassembled WGS sequence"/>
</dbReference>
<feature type="transmembrane region" description="Helical" evidence="2">
    <location>
        <begin position="80"/>
        <end position="105"/>
    </location>
</feature>
<organism evidence="3 4">
    <name type="scientific">Hyaloscypha bicolor E</name>
    <dbReference type="NCBI Taxonomy" id="1095630"/>
    <lineage>
        <taxon>Eukaryota</taxon>
        <taxon>Fungi</taxon>
        <taxon>Dikarya</taxon>
        <taxon>Ascomycota</taxon>
        <taxon>Pezizomycotina</taxon>
        <taxon>Leotiomycetes</taxon>
        <taxon>Helotiales</taxon>
        <taxon>Hyaloscyphaceae</taxon>
        <taxon>Hyaloscypha</taxon>
        <taxon>Hyaloscypha bicolor</taxon>
    </lineage>
</organism>
<accession>A0A2J6T4W5</accession>
<feature type="region of interest" description="Disordered" evidence="1">
    <location>
        <begin position="505"/>
        <end position="534"/>
    </location>
</feature>
<reference evidence="3 4" key="1">
    <citation type="submission" date="2016-04" db="EMBL/GenBank/DDBJ databases">
        <title>A degradative enzymes factory behind the ericoid mycorrhizal symbiosis.</title>
        <authorList>
            <consortium name="DOE Joint Genome Institute"/>
            <person name="Martino E."/>
            <person name="Morin E."/>
            <person name="Grelet G."/>
            <person name="Kuo A."/>
            <person name="Kohler A."/>
            <person name="Daghino S."/>
            <person name="Barry K."/>
            <person name="Choi C."/>
            <person name="Cichocki N."/>
            <person name="Clum A."/>
            <person name="Copeland A."/>
            <person name="Hainaut M."/>
            <person name="Haridas S."/>
            <person name="Labutti K."/>
            <person name="Lindquist E."/>
            <person name="Lipzen A."/>
            <person name="Khouja H.-R."/>
            <person name="Murat C."/>
            <person name="Ohm R."/>
            <person name="Olson A."/>
            <person name="Spatafora J."/>
            <person name="Veneault-Fourrey C."/>
            <person name="Henrissat B."/>
            <person name="Grigoriev I."/>
            <person name="Martin F."/>
            <person name="Perotto S."/>
        </authorList>
    </citation>
    <scope>NUCLEOTIDE SEQUENCE [LARGE SCALE GENOMIC DNA]</scope>
    <source>
        <strain evidence="3 4">E</strain>
    </source>
</reference>